<dbReference type="EMBL" id="BQNJ01000001">
    <property type="protein sequence ID" value="GKG99093.1"/>
    <property type="molecule type" value="Genomic_DNA"/>
</dbReference>
<proteinExistence type="predicted"/>
<protein>
    <submittedName>
        <fullName evidence="1">Uncharacterized protein</fullName>
    </submittedName>
</protein>
<comment type="caution">
    <text evidence="1">The sequence shown here is derived from an EMBL/GenBank/DDBJ whole genome shotgun (WGS) entry which is preliminary data.</text>
</comment>
<gene>
    <name evidence="1" type="ORF">CE91St55_10750</name>
</gene>
<evidence type="ECO:0000313" key="2">
    <source>
        <dbReference type="Proteomes" id="UP001055091"/>
    </source>
</evidence>
<accession>A0AA37NAP5</accession>
<evidence type="ECO:0000313" key="1">
    <source>
        <dbReference type="EMBL" id="GKG99093.1"/>
    </source>
</evidence>
<reference evidence="1" key="1">
    <citation type="submission" date="2022-01" db="EMBL/GenBank/DDBJ databases">
        <title>Novel bile acid biosynthetic pathways are enriched in the microbiome of centenarians.</title>
        <authorList>
            <person name="Sato Y."/>
            <person name="Atarashi K."/>
            <person name="Plichta R.D."/>
            <person name="Arai Y."/>
            <person name="Sasajima S."/>
            <person name="Kearney M.S."/>
            <person name="Suda W."/>
            <person name="Takeshita K."/>
            <person name="Sasaki T."/>
            <person name="Okamoto S."/>
            <person name="Skelly N.A."/>
            <person name="Okamura Y."/>
            <person name="Vlamakis H."/>
            <person name="Li Y."/>
            <person name="Tanoue T."/>
            <person name="Takei H."/>
            <person name="Nittono H."/>
            <person name="Narushima S."/>
            <person name="Irie J."/>
            <person name="Itoh H."/>
            <person name="Moriya K."/>
            <person name="Sugiura Y."/>
            <person name="Suematsu M."/>
            <person name="Moritoki N."/>
            <person name="Shibata S."/>
            <person name="Littman R.D."/>
            <person name="Fischbach A.M."/>
            <person name="Uwamino Y."/>
            <person name="Inoue T."/>
            <person name="Honda A."/>
            <person name="Hattori M."/>
            <person name="Murai T."/>
            <person name="Xavier J.R."/>
            <person name="Hirose N."/>
            <person name="Honda K."/>
        </authorList>
    </citation>
    <scope>NUCLEOTIDE SEQUENCE</scope>
    <source>
        <strain evidence="1">CE91-St55</strain>
    </source>
</reference>
<organism evidence="1 2">
    <name type="scientific">Hungatella hathewayi</name>
    <dbReference type="NCBI Taxonomy" id="154046"/>
    <lineage>
        <taxon>Bacteria</taxon>
        <taxon>Bacillati</taxon>
        <taxon>Bacillota</taxon>
        <taxon>Clostridia</taxon>
        <taxon>Lachnospirales</taxon>
        <taxon>Lachnospiraceae</taxon>
        <taxon>Hungatella</taxon>
    </lineage>
</organism>
<dbReference type="Proteomes" id="UP001055091">
    <property type="component" value="Unassembled WGS sequence"/>
</dbReference>
<dbReference type="AlphaFoldDB" id="A0AA37NAP5"/>
<sequence length="85" mass="9886">MRERMYEIYDEEKFIGKLSADEAAKIIGTTIKCVYAAASGGYKLKRRYSIVPAEDECITKNITQELCREWDKTRLKILHKGRVKI</sequence>
<dbReference type="RefSeq" id="WP_195522102.1">
    <property type="nucleotide sequence ID" value="NZ_BQNJ01000001.1"/>
</dbReference>
<name>A0AA37NAP5_9FIRM</name>